<evidence type="ECO:0000313" key="2">
    <source>
        <dbReference type="EMBL" id="OEE58164.1"/>
    </source>
</evidence>
<accession>A0A1E5BXY8</accession>
<feature type="chain" id="PRO_5009172168" description="Lipoprotein" evidence="1">
    <location>
        <begin position="21"/>
        <end position="105"/>
    </location>
</feature>
<comment type="caution">
    <text evidence="2">The sequence shown here is derived from an EMBL/GenBank/DDBJ whole genome shotgun (WGS) entry which is preliminary data.</text>
</comment>
<proteinExistence type="predicted"/>
<evidence type="ECO:0000256" key="1">
    <source>
        <dbReference type="SAM" id="SignalP"/>
    </source>
</evidence>
<dbReference type="RefSeq" id="WP_016962390.1">
    <property type="nucleotide sequence ID" value="NZ_AJWN02000099.1"/>
</dbReference>
<name>A0A1E5BXY8_9GAMM</name>
<dbReference type="EMBL" id="AJWN02000099">
    <property type="protein sequence ID" value="OEE58164.1"/>
    <property type="molecule type" value="Genomic_DNA"/>
</dbReference>
<protein>
    <recommendedName>
        <fullName evidence="4">Lipoprotein</fullName>
    </recommendedName>
</protein>
<keyword evidence="3" id="KW-1185">Reference proteome</keyword>
<organism evidence="2 3">
    <name type="scientific">Enterovibrio norvegicus FF-454</name>
    <dbReference type="NCBI Taxonomy" id="1185651"/>
    <lineage>
        <taxon>Bacteria</taxon>
        <taxon>Pseudomonadati</taxon>
        <taxon>Pseudomonadota</taxon>
        <taxon>Gammaproteobacteria</taxon>
        <taxon>Vibrionales</taxon>
        <taxon>Vibrionaceae</taxon>
        <taxon>Enterovibrio</taxon>
    </lineage>
</organism>
<dbReference type="Proteomes" id="UP000095039">
    <property type="component" value="Unassembled WGS sequence"/>
</dbReference>
<reference evidence="2 3" key="1">
    <citation type="journal article" date="2012" name="Science">
        <title>Ecological populations of bacteria act as socially cohesive units of antibiotic production and resistance.</title>
        <authorList>
            <person name="Cordero O.X."/>
            <person name="Wildschutte H."/>
            <person name="Kirkup B."/>
            <person name="Proehl S."/>
            <person name="Ngo L."/>
            <person name="Hussain F."/>
            <person name="Le Roux F."/>
            <person name="Mincer T."/>
            <person name="Polz M.F."/>
        </authorList>
    </citation>
    <scope>NUCLEOTIDE SEQUENCE [LARGE SCALE GENOMIC DNA]</scope>
    <source>
        <strain evidence="2 3">FF-454</strain>
    </source>
</reference>
<dbReference type="AlphaFoldDB" id="A0A1E5BXY8"/>
<sequence>MKKTSMVLMLILALSGCDLAKHVQEMSQKQAKLERLIQSNYGWKAQVGWNIRNDVLQQVTVNVSASDVGSQTISSLEEQVNKSLRTVFEEQPETVVLQVVLSLEK</sequence>
<dbReference type="PROSITE" id="PS51257">
    <property type="entry name" value="PROKAR_LIPOPROTEIN"/>
    <property type="match status" value="1"/>
</dbReference>
<gene>
    <name evidence="2" type="ORF">A1OK_16505</name>
</gene>
<feature type="signal peptide" evidence="1">
    <location>
        <begin position="1"/>
        <end position="20"/>
    </location>
</feature>
<evidence type="ECO:0008006" key="4">
    <source>
        <dbReference type="Google" id="ProtNLM"/>
    </source>
</evidence>
<keyword evidence="1" id="KW-0732">Signal</keyword>
<evidence type="ECO:0000313" key="3">
    <source>
        <dbReference type="Proteomes" id="UP000095039"/>
    </source>
</evidence>